<comment type="subcellular location">
    <subcellularLocation>
        <location evidence="1">Membrane</location>
        <topology evidence="1">Single-pass membrane protein</topology>
    </subcellularLocation>
</comment>
<accession>A0A8T2Q019</accession>
<keyword evidence="8" id="KW-1185">Reference proteome</keyword>
<evidence type="ECO:0000256" key="5">
    <source>
        <dbReference type="ARBA" id="ARBA00035114"/>
    </source>
</evidence>
<evidence type="ECO:0000256" key="1">
    <source>
        <dbReference type="ARBA" id="ARBA00004167"/>
    </source>
</evidence>
<dbReference type="Proteomes" id="UP000825935">
    <property type="component" value="Chromosome 39"/>
</dbReference>
<keyword evidence="4 6" id="KW-0472">Membrane</keyword>
<dbReference type="AlphaFoldDB" id="A0A8T2Q019"/>
<evidence type="ECO:0000256" key="3">
    <source>
        <dbReference type="ARBA" id="ARBA00022989"/>
    </source>
</evidence>
<name>A0A8T2Q019_CERRI</name>
<evidence type="ECO:0000256" key="2">
    <source>
        <dbReference type="ARBA" id="ARBA00022692"/>
    </source>
</evidence>
<keyword evidence="2 6" id="KW-0812">Transmembrane</keyword>
<protein>
    <submittedName>
        <fullName evidence="7">Uncharacterized protein</fullName>
    </submittedName>
</protein>
<dbReference type="GO" id="GO:0016020">
    <property type="term" value="C:membrane"/>
    <property type="evidence" value="ECO:0007669"/>
    <property type="project" value="UniProtKB-SubCell"/>
</dbReference>
<gene>
    <name evidence="7" type="ORF">KP509_39G042700</name>
</gene>
<comment type="similarity">
    <text evidence="5">Belongs to the ROH1 family.</text>
</comment>
<proteinExistence type="inferred from homology"/>
<dbReference type="PANTHER" id="PTHR31509">
    <property type="entry name" value="BPS1-LIKE PROTEIN"/>
    <property type="match status" value="1"/>
</dbReference>
<evidence type="ECO:0000313" key="7">
    <source>
        <dbReference type="EMBL" id="KAH7277257.1"/>
    </source>
</evidence>
<evidence type="ECO:0000256" key="4">
    <source>
        <dbReference type="ARBA" id="ARBA00023136"/>
    </source>
</evidence>
<keyword evidence="3 6" id="KW-1133">Transmembrane helix</keyword>
<dbReference type="InterPro" id="IPR008511">
    <property type="entry name" value="ROH1-like"/>
</dbReference>
<reference evidence="7" key="1">
    <citation type="submission" date="2021-08" db="EMBL/GenBank/DDBJ databases">
        <title>WGS assembly of Ceratopteris richardii.</title>
        <authorList>
            <person name="Marchant D.B."/>
            <person name="Chen G."/>
            <person name="Jenkins J."/>
            <person name="Shu S."/>
            <person name="Leebens-Mack J."/>
            <person name="Grimwood J."/>
            <person name="Schmutz J."/>
            <person name="Soltis P."/>
            <person name="Soltis D."/>
            <person name="Chen Z.-H."/>
        </authorList>
    </citation>
    <scope>NUCLEOTIDE SEQUENCE</scope>
    <source>
        <strain evidence="7">Whitten #5841</strain>
        <tissue evidence="7">Leaf</tissue>
    </source>
</reference>
<sequence>MTSSSLFSSLGAALQNFSSPRFSFKLSSPTFRSNPGLDAFEKELAKRLESLKSTDEGGYLCIVWLCQAMEVVLSTHAGVEAFVPALQQALADGDFKWLDEYLDDSVKLLDICRALGDAISEIKNYCVYVELALHTLEKGVIKDAQLHRCKNALIKCMETLKRKDDDVNQLGQRRSKLENCSSMLRRMGEKLNMEDASKGNFFMVIYAAQVTTIFICGVLTSALSFKPRRAFSTMSVGGQSAWSFSLTSLQQRVRDQIERRKSKGANVLLEELDKTDMGVHTLYDKVEKLLHASNFPPPEDQVYEIKQAVRTLEDCTLDLREGLVQLEVHVSEVFKVLIASRVALLDICSHA</sequence>
<evidence type="ECO:0000256" key="6">
    <source>
        <dbReference type="SAM" id="Phobius"/>
    </source>
</evidence>
<comment type="caution">
    <text evidence="7">The sequence shown here is derived from an EMBL/GenBank/DDBJ whole genome shotgun (WGS) entry which is preliminary data.</text>
</comment>
<feature type="transmembrane region" description="Helical" evidence="6">
    <location>
        <begin position="201"/>
        <end position="225"/>
    </location>
</feature>
<organism evidence="7 8">
    <name type="scientific">Ceratopteris richardii</name>
    <name type="common">Triangle waterfern</name>
    <dbReference type="NCBI Taxonomy" id="49495"/>
    <lineage>
        <taxon>Eukaryota</taxon>
        <taxon>Viridiplantae</taxon>
        <taxon>Streptophyta</taxon>
        <taxon>Embryophyta</taxon>
        <taxon>Tracheophyta</taxon>
        <taxon>Polypodiopsida</taxon>
        <taxon>Polypodiidae</taxon>
        <taxon>Polypodiales</taxon>
        <taxon>Pteridineae</taxon>
        <taxon>Pteridaceae</taxon>
        <taxon>Parkerioideae</taxon>
        <taxon>Ceratopteris</taxon>
    </lineage>
</organism>
<dbReference type="OMA" id="VEELACT"/>
<dbReference type="OrthoDB" id="694709at2759"/>
<dbReference type="Pfam" id="PF05633">
    <property type="entry name" value="ROH1-like"/>
    <property type="match status" value="2"/>
</dbReference>
<evidence type="ECO:0000313" key="8">
    <source>
        <dbReference type="Proteomes" id="UP000825935"/>
    </source>
</evidence>
<dbReference type="EMBL" id="CM035444">
    <property type="protein sequence ID" value="KAH7277257.1"/>
    <property type="molecule type" value="Genomic_DNA"/>
</dbReference>